<gene>
    <name evidence="1" type="ORF">FTUN_8360</name>
</gene>
<reference evidence="2" key="1">
    <citation type="submission" date="2020-05" db="EMBL/GenBank/DDBJ databases">
        <title>Frigoriglobus tundricola gen. nov., sp. nov., a psychrotolerant cellulolytic planctomycete of the family Gemmataceae with two divergent copies of 16S rRNA gene.</title>
        <authorList>
            <person name="Kulichevskaya I.S."/>
            <person name="Ivanova A.A."/>
            <person name="Naumoff D.G."/>
            <person name="Beletsky A.V."/>
            <person name="Rijpstra W.I.C."/>
            <person name="Sinninghe Damste J.S."/>
            <person name="Mardanov A.V."/>
            <person name="Ravin N.V."/>
            <person name="Dedysh S.N."/>
        </authorList>
    </citation>
    <scope>NUCLEOTIDE SEQUENCE [LARGE SCALE GENOMIC DNA]</scope>
    <source>
        <strain evidence="2">PL17</strain>
    </source>
</reference>
<sequence>MEIATLNGSLPLRSVFTQAKWSGPDRLGSAGRHPFGVFT</sequence>
<protein>
    <submittedName>
        <fullName evidence="1">Uncharacterized protein</fullName>
    </submittedName>
</protein>
<name>A0A6M5Z2T4_9BACT</name>
<accession>A0A6M5Z2T4</accession>
<evidence type="ECO:0000313" key="2">
    <source>
        <dbReference type="Proteomes" id="UP000503447"/>
    </source>
</evidence>
<dbReference type="AlphaFoldDB" id="A0A6M5Z2T4"/>
<evidence type="ECO:0000313" key="1">
    <source>
        <dbReference type="EMBL" id="QJX00728.1"/>
    </source>
</evidence>
<dbReference type="EMBL" id="CP053452">
    <property type="protein sequence ID" value="QJX00728.1"/>
    <property type="molecule type" value="Genomic_DNA"/>
</dbReference>
<dbReference type="Proteomes" id="UP000503447">
    <property type="component" value="Chromosome"/>
</dbReference>
<proteinExistence type="predicted"/>
<organism evidence="1 2">
    <name type="scientific">Frigoriglobus tundricola</name>
    <dbReference type="NCBI Taxonomy" id="2774151"/>
    <lineage>
        <taxon>Bacteria</taxon>
        <taxon>Pseudomonadati</taxon>
        <taxon>Planctomycetota</taxon>
        <taxon>Planctomycetia</taxon>
        <taxon>Gemmatales</taxon>
        <taxon>Gemmataceae</taxon>
        <taxon>Frigoriglobus</taxon>
    </lineage>
</organism>
<keyword evidence="2" id="KW-1185">Reference proteome</keyword>
<dbReference type="KEGG" id="ftj:FTUN_8360"/>